<dbReference type="EMBL" id="QDEB01059385">
    <property type="protein sequence ID" value="RZC36728.1"/>
    <property type="molecule type" value="Genomic_DNA"/>
</dbReference>
<dbReference type="PROSITE" id="PS51390">
    <property type="entry name" value="WAP"/>
    <property type="match status" value="1"/>
</dbReference>
<feature type="domain" description="WAP" evidence="2">
    <location>
        <begin position="20"/>
        <end position="66"/>
    </location>
</feature>
<evidence type="ECO:0000256" key="1">
    <source>
        <dbReference type="SAM" id="SignalP"/>
    </source>
</evidence>
<dbReference type="Pfam" id="PF00095">
    <property type="entry name" value="WAP"/>
    <property type="match status" value="1"/>
</dbReference>
<evidence type="ECO:0000259" key="2">
    <source>
        <dbReference type="PROSITE" id="PS51390"/>
    </source>
</evidence>
<protein>
    <submittedName>
        <fullName evidence="3">WAP, Kazal, immunoglobulin, Kunitz and NTR domain-containing protein</fullName>
    </submittedName>
</protein>
<dbReference type="OrthoDB" id="8187079at2759"/>
<dbReference type="InterPro" id="IPR036645">
    <property type="entry name" value="Elafin-like_sf"/>
</dbReference>
<comment type="caution">
    <text evidence="3">The sequence shown here is derived from an EMBL/GenBank/DDBJ whole genome shotgun (WGS) entry which is preliminary data.</text>
</comment>
<sequence length="114" mass="12243">MGNAKIFLIFVLTVIVIENIYALNANCPTASRIASCSPQCKENSGCQGSKICCSNICGTKSCVDQYQYSSDGNKGYKGSSSKGSTGTYCGNVKCQPNEKCELDRSTKREKCVRG</sequence>
<reference evidence="3 4" key="1">
    <citation type="submission" date="2017-03" db="EMBL/GenBank/DDBJ databases">
        <title>Genome of the blue death feigning beetle - Asbolus verrucosus.</title>
        <authorList>
            <person name="Rider S.D."/>
        </authorList>
    </citation>
    <scope>NUCLEOTIDE SEQUENCE [LARGE SCALE GENOMIC DNA]</scope>
    <source>
        <strain evidence="3">Butters</strain>
        <tissue evidence="3">Head and leg muscle</tissue>
    </source>
</reference>
<feature type="signal peptide" evidence="1">
    <location>
        <begin position="1"/>
        <end position="22"/>
    </location>
</feature>
<feature type="chain" id="PRO_5019715074" evidence="1">
    <location>
        <begin position="23"/>
        <end position="114"/>
    </location>
</feature>
<evidence type="ECO:0000313" key="4">
    <source>
        <dbReference type="Proteomes" id="UP000292052"/>
    </source>
</evidence>
<dbReference type="GO" id="GO:0030414">
    <property type="term" value="F:peptidase inhibitor activity"/>
    <property type="evidence" value="ECO:0007669"/>
    <property type="project" value="InterPro"/>
</dbReference>
<keyword evidence="1" id="KW-0732">Signal</keyword>
<dbReference type="Proteomes" id="UP000292052">
    <property type="component" value="Unassembled WGS sequence"/>
</dbReference>
<organism evidence="3 4">
    <name type="scientific">Asbolus verrucosus</name>
    <name type="common">Desert ironclad beetle</name>
    <dbReference type="NCBI Taxonomy" id="1661398"/>
    <lineage>
        <taxon>Eukaryota</taxon>
        <taxon>Metazoa</taxon>
        <taxon>Ecdysozoa</taxon>
        <taxon>Arthropoda</taxon>
        <taxon>Hexapoda</taxon>
        <taxon>Insecta</taxon>
        <taxon>Pterygota</taxon>
        <taxon>Neoptera</taxon>
        <taxon>Endopterygota</taxon>
        <taxon>Coleoptera</taxon>
        <taxon>Polyphaga</taxon>
        <taxon>Cucujiformia</taxon>
        <taxon>Tenebrionidae</taxon>
        <taxon>Pimeliinae</taxon>
        <taxon>Asbolus</taxon>
    </lineage>
</organism>
<proteinExistence type="predicted"/>
<dbReference type="GO" id="GO:0005576">
    <property type="term" value="C:extracellular region"/>
    <property type="evidence" value="ECO:0007669"/>
    <property type="project" value="InterPro"/>
</dbReference>
<dbReference type="InterPro" id="IPR008197">
    <property type="entry name" value="WAP_dom"/>
</dbReference>
<dbReference type="AlphaFoldDB" id="A0A482VWE0"/>
<dbReference type="SUPFAM" id="SSF57256">
    <property type="entry name" value="Elafin-like"/>
    <property type="match status" value="1"/>
</dbReference>
<evidence type="ECO:0000313" key="3">
    <source>
        <dbReference type="EMBL" id="RZC36728.1"/>
    </source>
</evidence>
<gene>
    <name evidence="3" type="ORF">BDFB_001187</name>
</gene>
<name>A0A482VWE0_ASBVE</name>
<keyword evidence="4" id="KW-1185">Reference proteome</keyword>
<accession>A0A482VWE0</accession>